<dbReference type="EMBL" id="OLKH01000077">
    <property type="protein sequence ID" value="SPE77068.1"/>
    <property type="molecule type" value="Genomic_DNA"/>
</dbReference>
<proteinExistence type="predicted"/>
<dbReference type="RefSeq" id="WP_088420403.1">
    <property type="nucleotide sequence ID" value="NZ_OLKH01000077.1"/>
</dbReference>
<dbReference type="AlphaFoldDB" id="A0A2N9P9N0"/>
<dbReference type="Proteomes" id="UP000238180">
    <property type="component" value="Unassembled WGS sequence"/>
</dbReference>
<name>A0A2N9P9N0_9FLAO</name>
<accession>A0A2N9P9N0</accession>
<organism evidence="1 2">
    <name type="scientific">Flavobacterium columnare</name>
    <dbReference type="NCBI Taxonomy" id="996"/>
    <lineage>
        <taxon>Bacteria</taxon>
        <taxon>Pseudomonadati</taxon>
        <taxon>Bacteroidota</taxon>
        <taxon>Flavobacteriia</taxon>
        <taxon>Flavobacteriales</taxon>
        <taxon>Flavobacteriaceae</taxon>
        <taxon>Flavobacterium</taxon>
    </lineage>
</organism>
<reference evidence="1 2" key="1">
    <citation type="submission" date="2018-02" db="EMBL/GenBank/DDBJ databases">
        <authorList>
            <person name="Cohen D.B."/>
            <person name="Kent A.D."/>
        </authorList>
    </citation>
    <scope>NUCLEOTIDE SEQUENCE [LARGE SCALE GENOMIC DNA]</scope>
    <source>
        <strain evidence="1">CIP109753</strain>
    </source>
</reference>
<protein>
    <submittedName>
        <fullName evidence="1">Uncharacterized protein</fullName>
    </submittedName>
</protein>
<sequence length="129" mass="14766">MIAIDVIKSFFKTGLKPTQDQFSATWDSFWHKMDKIPITQIEGMERIFDAINNISQNQQNIRIVPVGQLLIFKVSPNSNNSVLERGDFVKRIIGDVYIEGVYIDGDIHNISSYDIVNMTEIKQSSIKIM</sequence>
<evidence type="ECO:0000313" key="2">
    <source>
        <dbReference type="Proteomes" id="UP000238180"/>
    </source>
</evidence>
<evidence type="ECO:0000313" key="1">
    <source>
        <dbReference type="EMBL" id="SPE77068.1"/>
    </source>
</evidence>
<gene>
    <name evidence="1" type="ORF">FLACOL_01058</name>
</gene>